<gene>
    <name evidence="2" type="ORF">METZ01_LOCUS262181</name>
</gene>
<feature type="non-terminal residue" evidence="2">
    <location>
        <position position="1"/>
    </location>
</feature>
<feature type="region of interest" description="Disordered" evidence="1">
    <location>
        <begin position="1"/>
        <end position="23"/>
    </location>
</feature>
<organism evidence="2">
    <name type="scientific">marine metagenome</name>
    <dbReference type="NCBI Taxonomy" id="408172"/>
    <lineage>
        <taxon>unclassified sequences</taxon>
        <taxon>metagenomes</taxon>
        <taxon>ecological metagenomes</taxon>
    </lineage>
</organism>
<reference evidence="2" key="1">
    <citation type="submission" date="2018-05" db="EMBL/GenBank/DDBJ databases">
        <authorList>
            <person name="Lanie J.A."/>
            <person name="Ng W.-L."/>
            <person name="Kazmierczak K.M."/>
            <person name="Andrzejewski T.M."/>
            <person name="Davidsen T.M."/>
            <person name="Wayne K.J."/>
            <person name="Tettelin H."/>
            <person name="Glass J.I."/>
            <person name="Rusch D."/>
            <person name="Podicherti R."/>
            <person name="Tsui H.-C.T."/>
            <person name="Winkler M.E."/>
        </authorList>
    </citation>
    <scope>NUCLEOTIDE SEQUENCE</scope>
</reference>
<evidence type="ECO:0000256" key="1">
    <source>
        <dbReference type="SAM" id="MobiDB-lite"/>
    </source>
</evidence>
<sequence>HELHRHHRANLDRYRRPGRFGSL</sequence>
<protein>
    <submittedName>
        <fullName evidence="2">Uncharacterized protein</fullName>
    </submittedName>
</protein>
<feature type="compositionally biased region" description="Basic and acidic residues" evidence="1">
    <location>
        <begin position="1"/>
        <end position="15"/>
    </location>
</feature>
<dbReference type="AlphaFoldDB" id="A0A382JDK2"/>
<feature type="non-terminal residue" evidence="2">
    <location>
        <position position="23"/>
    </location>
</feature>
<dbReference type="EMBL" id="UINC01073156">
    <property type="protein sequence ID" value="SVC09327.1"/>
    <property type="molecule type" value="Genomic_DNA"/>
</dbReference>
<name>A0A382JDK2_9ZZZZ</name>
<evidence type="ECO:0000313" key="2">
    <source>
        <dbReference type="EMBL" id="SVC09327.1"/>
    </source>
</evidence>
<proteinExistence type="predicted"/>
<accession>A0A382JDK2</accession>